<dbReference type="eggNOG" id="KOG3677">
    <property type="taxonomic scope" value="Eukaryota"/>
</dbReference>
<gene>
    <name evidence="6" type="primary">Mo04924</name>
    <name evidence="6" type="ORF">E5Q_04924</name>
</gene>
<dbReference type="GO" id="GO:0003743">
    <property type="term" value="F:translation initiation factor activity"/>
    <property type="evidence" value="ECO:0007669"/>
    <property type="project" value="UniProtKB-UniRule"/>
</dbReference>
<comment type="subcellular location">
    <subcellularLocation>
        <location evidence="4">Cytoplasm</location>
    </subcellularLocation>
</comment>
<dbReference type="PANTHER" id="PTHR13242:SF0">
    <property type="entry name" value="EUKARYOTIC TRANSLATION INITIATION FACTOR 3 SUBUNIT L"/>
    <property type="match status" value="1"/>
</dbReference>
<name>G7E5Y1_MIXOS</name>
<dbReference type="GO" id="GO:0005852">
    <property type="term" value="C:eukaryotic translation initiation factor 3 complex"/>
    <property type="evidence" value="ECO:0007669"/>
    <property type="project" value="UniProtKB-UniRule"/>
</dbReference>
<keyword evidence="1 4" id="KW-0963">Cytoplasm</keyword>
<dbReference type="OMA" id="AGWFIRN"/>
<dbReference type="GO" id="GO:0033290">
    <property type="term" value="C:eukaryotic 48S preinitiation complex"/>
    <property type="evidence" value="ECO:0007669"/>
    <property type="project" value="UniProtKB-UniRule"/>
</dbReference>
<dbReference type="HOGENOM" id="CLU_029210_0_1_1"/>
<dbReference type="EMBL" id="BABT02000150">
    <property type="protein sequence ID" value="GAA98241.1"/>
    <property type="molecule type" value="Genomic_DNA"/>
</dbReference>
<comment type="caution">
    <text evidence="6">The sequence shown here is derived from an EMBL/GenBank/DDBJ whole genome shotgun (WGS) entry which is preliminary data.</text>
</comment>
<dbReference type="PANTHER" id="PTHR13242">
    <property type="entry name" value="EUKARYOTIC TRANSLATION INITIATION FACTOR 3"/>
    <property type="match status" value="1"/>
</dbReference>
<feature type="region of interest" description="Disordered" evidence="5">
    <location>
        <begin position="576"/>
        <end position="604"/>
    </location>
</feature>
<evidence type="ECO:0000256" key="3">
    <source>
        <dbReference type="ARBA" id="ARBA00022917"/>
    </source>
</evidence>
<feature type="region of interest" description="Disordered" evidence="5">
    <location>
        <begin position="1"/>
        <end position="48"/>
    </location>
</feature>
<protein>
    <recommendedName>
        <fullName evidence="4">Eukaryotic translation initiation factor 3 subunit L</fullName>
        <shortName evidence="4">eIF3l</shortName>
    </recommendedName>
</protein>
<dbReference type="HAMAP" id="MF_03011">
    <property type="entry name" value="eIF3l"/>
    <property type="match status" value="1"/>
</dbReference>
<organism evidence="6 7">
    <name type="scientific">Mixia osmundae (strain CBS 9802 / IAM 14324 / JCM 22182 / KY 12970)</name>
    <dbReference type="NCBI Taxonomy" id="764103"/>
    <lineage>
        <taxon>Eukaryota</taxon>
        <taxon>Fungi</taxon>
        <taxon>Dikarya</taxon>
        <taxon>Basidiomycota</taxon>
        <taxon>Pucciniomycotina</taxon>
        <taxon>Mixiomycetes</taxon>
        <taxon>Mixiales</taxon>
        <taxon>Mixiaceae</taxon>
        <taxon>Mixia</taxon>
    </lineage>
</organism>
<keyword evidence="2 4" id="KW-0396">Initiation factor</keyword>
<dbReference type="RefSeq" id="XP_014569238.1">
    <property type="nucleotide sequence ID" value="XM_014713752.1"/>
</dbReference>
<keyword evidence="7" id="KW-1185">Reference proteome</keyword>
<dbReference type="InterPro" id="IPR019382">
    <property type="entry name" value="eIF3l"/>
</dbReference>
<dbReference type="OrthoDB" id="15082at2759"/>
<dbReference type="AlphaFoldDB" id="G7E5Y1"/>
<feature type="compositionally biased region" description="Low complexity" evidence="5">
    <location>
        <begin position="587"/>
        <end position="604"/>
    </location>
</feature>
<accession>G7E5Y1</accession>
<evidence type="ECO:0000256" key="2">
    <source>
        <dbReference type="ARBA" id="ARBA00022540"/>
    </source>
</evidence>
<keyword evidence="3 4" id="KW-0648">Protein biosynthesis</keyword>
<evidence type="ECO:0000256" key="4">
    <source>
        <dbReference type="HAMAP-Rule" id="MF_03011"/>
    </source>
</evidence>
<dbReference type="GO" id="GO:0001732">
    <property type="term" value="P:formation of cytoplasmic translation initiation complex"/>
    <property type="evidence" value="ECO:0007669"/>
    <property type="project" value="UniProtKB-UniRule"/>
</dbReference>
<evidence type="ECO:0000256" key="5">
    <source>
        <dbReference type="SAM" id="MobiDB-lite"/>
    </source>
</evidence>
<comment type="subunit">
    <text evidence="4">Component of the eukaryotic translation initiation factor 3 (eIF-3) complex.</text>
</comment>
<reference evidence="6 7" key="1">
    <citation type="journal article" date="2011" name="J. Gen. Appl. Microbiol.">
        <title>Draft genome sequencing of the enigmatic basidiomycete Mixia osmundae.</title>
        <authorList>
            <person name="Nishida H."/>
            <person name="Nagatsuka Y."/>
            <person name="Sugiyama J."/>
        </authorList>
    </citation>
    <scope>NUCLEOTIDE SEQUENCE [LARGE SCALE GENOMIC DNA]</scope>
    <source>
        <strain evidence="7">CBS 9802 / IAM 14324 / JCM 22182 / KY 12970</strain>
    </source>
</reference>
<feature type="compositionally biased region" description="Acidic residues" evidence="5">
    <location>
        <begin position="33"/>
        <end position="43"/>
    </location>
</feature>
<dbReference type="Proteomes" id="UP000009131">
    <property type="component" value="Unassembled WGS sequence"/>
</dbReference>
<proteinExistence type="inferred from homology"/>
<comment type="function">
    <text evidence="4">Component of the eukaryotic translation initiation factor 3 (eIF-3) complex, which is involved in protein synthesis of a specialized repertoire of mRNAs and, together with other initiation factors, stimulates binding of mRNA and methionyl-tRNAi to the 40S ribosome. The eIF-3 complex specifically targets and initiates translation of a subset of mRNAs involved in cell proliferation.</text>
</comment>
<feature type="compositionally biased region" description="Acidic residues" evidence="5">
    <location>
        <begin position="12"/>
        <end position="21"/>
    </location>
</feature>
<evidence type="ECO:0000313" key="6">
    <source>
        <dbReference type="EMBL" id="GAA98241.1"/>
    </source>
</evidence>
<reference evidence="6 7" key="2">
    <citation type="journal article" date="2012" name="Open Biol.">
        <title>Characteristics of nucleosomes and linker DNA regions on the genome of the basidiomycete Mixia osmundae revealed by mono- and dinucleosome mapping.</title>
        <authorList>
            <person name="Nishida H."/>
            <person name="Kondo S."/>
            <person name="Matsumoto T."/>
            <person name="Suzuki Y."/>
            <person name="Yoshikawa H."/>
            <person name="Taylor T.D."/>
            <person name="Sugiyama J."/>
        </authorList>
    </citation>
    <scope>NUCLEOTIDE SEQUENCE [LARGE SCALE GENOMIC DNA]</scope>
    <source>
        <strain evidence="7">CBS 9802 / IAM 14324 / JCM 22182 / KY 12970</strain>
    </source>
</reference>
<evidence type="ECO:0000256" key="1">
    <source>
        <dbReference type="ARBA" id="ARBA00022490"/>
    </source>
</evidence>
<evidence type="ECO:0000313" key="7">
    <source>
        <dbReference type="Proteomes" id="UP000009131"/>
    </source>
</evidence>
<sequence>MSLASRSYTPEPEYDSGDEDAPVQIDGSGIPGVDDEEEEELDPEVARQRAEEAAQLAKENAEALEHVPEPVKKFITRLHGAISNGNIQEMTTAYERTFNYLSNEYYQKEEWPTGAVISSLVKDDQVFITLYKELYFRHLYSRFSSEVDIDDRFDSYENYCNLFNYILNSDGPVSIELPVQWLADIIDEFIWQFGSFAAWRNTKINEKTDDEVALLAESPQVWSCYSVLNVLYSLIQKSKIQEQLRAQKNNQLEDLESIAGDFGVRPIYRYLGIFSILGLLRVHVLLGDYTLALRMLDDIDIKHIVSPNVGERLHNVNSAHVATFYYIGFAYMMLRRYHDAIENFSRGALHFFRTRRFTHQADQVSKMVDRMIGLIAVCTSLAPVKLEERIRSDVHDKYGEQSARMLRGGSESLEVFEELWLRGSPKYLSPVAPPYEDMSRMPDYVNSIAATDPTQHHLSLFLADVKALLVVPDLRSFLKLYTSLGTAKLANLTGKTEDEVLSELAVTKGAFKTLKWHDGIGEGGLLDGEEEVAGDIGFGIDDSVVTIVESKKARAYADYFLRRGQKAKESLEYIRSRPLPPPAKPEPTSAQQTQPSATTAASVAAAAPVKQMRWGATVKAA</sequence>
<dbReference type="Pfam" id="PF10255">
    <property type="entry name" value="Paf67"/>
    <property type="match status" value="1"/>
</dbReference>
<dbReference type="STRING" id="764103.G7E5Y1"/>
<comment type="similarity">
    <text evidence="4">Belongs to the eIF-3 subunit L family.</text>
</comment>
<dbReference type="InParanoid" id="G7E5Y1"/>
<dbReference type="GO" id="GO:0016282">
    <property type="term" value="C:eukaryotic 43S preinitiation complex"/>
    <property type="evidence" value="ECO:0007669"/>
    <property type="project" value="UniProtKB-UniRule"/>
</dbReference>